<dbReference type="PANTHER" id="PTHR31576">
    <property type="entry name" value="TATA BOX-BINDING PROTEIN-ASSOCIATED FACTOR RNA POLYMERASE I SUBUNIT B"/>
    <property type="match status" value="1"/>
</dbReference>
<dbReference type="InterPro" id="IPR048540">
    <property type="entry name" value="Rrn7_cyclin_N"/>
</dbReference>
<dbReference type="InterPro" id="IPR048538">
    <property type="entry name" value="Rrn7_cyclin_C"/>
</dbReference>
<feature type="compositionally biased region" description="Basic and acidic residues" evidence="10">
    <location>
        <begin position="174"/>
        <end position="189"/>
    </location>
</feature>
<comment type="subcellular location">
    <subcellularLocation>
        <location evidence="1">Nucleus</location>
        <location evidence="1">Nucleolus</location>
    </subcellularLocation>
</comment>
<accession>A0A9P6C044</accession>
<keyword evidence="6" id="KW-0805">Transcription regulation</keyword>
<evidence type="ECO:0000256" key="3">
    <source>
        <dbReference type="ARBA" id="ARBA00022723"/>
    </source>
</evidence>
<reference evidence="13" key="1">
    <citation type="submission" date="2020-11" db="EMBL/GenBank/DDBJ databases">
        <authorList>
            <consortium name="DOE Joint Genome Institute"/>
            <person name="Ahrendt S."/>
            <person name="Riley R."/>
            <person name="Andreopoulos W."/>
            <person name="Labutti K."/>
            <person name="Pangilinan J."/>
            <person name="Ruiz-Duenas F.J."/>
            <person name="Barrasa J.M."/>
            <person name="Sanchez-Garcia M."/>
            <person name="Camarero S."/>
            <person name="Miyauchi S."/>
            <person name="Serrano A."/>
            <person name="Linde D."/>
            <person name="Babiker R."/>
            <person name="Drula E."/>
            <person name="Ayuso-Fernandez I."/>
            <person name="Pacheco R."/>
            <person name="Padilla G."/>
            <person name="Ferreira P."/>
            <person name="Barriuso J."/>
            <person name="Kellner H."/>
            <person name="Castanera R."/>
            <person name="Alfaro M."/>
            <person name="Ramirez L."/>
            <person name="Pisabarro A.G."/>
            <person name="Kuo A."/>
            <person name="Tritt A."/>
            <person name="Lipzen A."/>
            <person name="He G."/>
            <person name="Yan M."/>
            <person name="Ng V."/>
            <person name="Cullen D."/>
            <person name="Martin F."/>
            <person name="Rosso M.-N."/>
            <person name="Henrissat B."/>
            <person name="Hibbett D."/>
            <person name="Martinez A.T."/>
            <person name="Grigoriev I.V."/>
        </authorList>
    </citation>
    <scope>NUCLEOTIDE SEQUENCE</scope>
    <source>
        <strain evidence="13">MF-IS2</strain>
    </source>
</reference>
<dbReference type="OrthoDB" id="428577at2759"/>
<evidence type="ECO:0000313" key="13">
    <source>
        <dbReference type="EMBL" id="KAF9446946.1"/>
    </source>
</evidence>
<evidence type="ECO:0000313" key="14">
    <source>
        <dbReference type="Proteomes" id="UP000807342"/>
    </source>
</evidence>
<dbReference type="GO" id="GO:0008270">
    <property type="term" value="F:zinc ion binding"/>
    <property type="evidence" value="ECO:0007669"/>
    <property type="project" value="UniProtKB-KW"/>
</dbReference>
<gene>
    <name evidence="13" type="ORF">P691DRAFT_803239</name>
</gene>
<evidence type="ECO:0000256" key="2">
    <source>
        <dbReference type="ARBA" id="ARBA00006899"/>
    </source>
</evidence>
<dbReference type="EMBL" id="MU151222">
    <property type="protein sequence ID" value="KAF9446946.1"/>
    <property type="molecule type" value="Genomic_DNA"/>
</dbReference>
<feature type="region of interest" description="Disordered" evidence="10">
    <location>
        <begin position="154"/>
        <end position="235"/>
    </location>
</feature>
<comment type="caution">
    <text evidence="13">The sequence shown here is derived from an EMBL/GenBank/DDBJ whole genome shotgun (WGS) entry which is preliminary data.</text>
</comment>
<keyword evidence="3" id="KW-0479">Metal-binding</keyword>
<evidence type="ECO:0000256" key="4">
    <source>
        <dbReference type="ARBA" id="ARBA00022771"/>
    </source>
</evidence>
<evidence type="ECO:0000256" key="7">
    <source>
        <dbReference type="ARBA" id="ARBA00023125"/>
    </source>
</evidence>
<name>A0A9P6C044_9AGAR</name>
<dbReference type="PANTHER" id="PTHR31576:SF2">
    <property type="entry name" value="TATA BOX-BINDING PROTEIN-ASSOCIATED FACTOR RNA POLYMERASE I SUBUNIT B"/>
    <property type="match status" value="1"/>
</dbReference>
<proteinExistence type="inferred from homology"/>
<keyword evidence="8" id="KW-0804">Transcription</keyword>
<keyword evidence="5" id="KW-0862">Zinc</keyword>
<evidence type="ECO:0008006" key="15">
    <source>
        <dbReference type="Google" id="ProtNLM"/>
    </source>
</evidence>
<dbReference type="GO" id="GO:0042790">
    <property type="term" value="P:nucleolar large rRNA transcription by RNA polymerase I"/>
    <property type="evidence" value="ECO:0007669"/>
    <property type="project" value="TreeGrafter"/>
</dbReference>
<feature type="domain" description="Rrn7/TAF1B N-terminal cyclin" evidence="11">
    <location>
        <begin position="195"/>
        <end position="284"/>
    </location>
</feature>
<evidence type="ECO:0000259" key="11">
    <source>
        <dbReference type="Pfam" id="PF20644"/>
    </source>
</evidence>
<evidence type="ECO:0000256" key="10">
    <source>
        <dbReference type="SAM" id="MobiDB-lite"/>
    </source>
</evidence>
<evidence type="ECO:0000256" key="5">
    <source>
        <dbReference type="ARBA" id="ARBA00022833"/>
    </source>
</evidence>
<comment type="similarity">
    <text evidence="2">Belongs to the RRN7/TAF1B family.</text>
</comment>
<keyword evidence="14" id="KW-1185">Reference proteome</keyword>
<dbReference type="InterPro" id="IPR033599">
    <property type="entry name" value="TAF1B/Rrn7"/>
</dbReference>
<evidence type="ECO:0000256" key="1">
    <source>
        <dbReference type="ARBA" id="ARBA00004604"/>
    </source>
</evidence>
<dbReference type="Proteomes" id="UP000807342">
    <property type="component" value="Unassembled WGS sequence"/>
</dbReference>
<dbReference type="AlphaFoldDB" id="A0A9P6C044"/>
<sequence length="605" mass="68461">MAPRRRCPTCGSRQWHKEPLSGLVACSEGHVLQNYRNETNEMDHVAGTHVMNKRTLKSTTKRKEKKSNANPKLYHGARGRYHYFVCQQLLLRSQVEALTSLWNLPPEFENICRDVWSLHLSLLPDPPPPEPYSYLQEQEVNNKNEFRGDVVDKATNATLPPVTEQGSEDPTLVDGRDQEDIGESEKSESGDDSEMEELLRQNSEISSSSEEDDPDDPTRASSRPRIDGRRKTKTSRIIESSASTLAVLIIAFWQLRIPVMYRDLARIIESYELPYLDPIRLFPTSVVAHLTKHSTQALSPQRAPSTLSVHKLSARLARRLNSAYGVFTPECNAAPLLWRLTECMGGTPTLYALAKRAAYILKLPLTLHSILAPGLRRIKTKDPERHKYDNVPPEVALMATIIIIVKMAYGLDGKPRFPDRAGDPTLALPRLDRWLALLEELNELDAGVKSTLFSSENALAIGDLDERHLDEYMDFCQHALLGPESSSDDIVMKNHFPINRGKARSGLVEAKSPRPELPAGVLAAEFEDAGVRRLRPAEDHTIWNARDVFGTLAEDYESVLKRAAKRVRTEETYLSGVVELYERRFVRWWEKEKRREKGESDGGEE</sequence>
<evidence type="ECO:0000256" key="8">
    <source>
        <dbReference type="ARBA" id="ARBA00023163"/>
    </source>
</evidence>
<keyword evidence="4" id="KW-0863">Zinc-finger</keyword>
<organism evidence="13 14">
    <name type="scientific">Macrolepiota fuliginosa MF-IS2</name>
    <dbReference type="NCBI Taxonomy" id="1400762"/>
    <lineage>
        <taxon>Eukaryota</taxon>
        <taxon>Fungi</taxon>
        <taxon>Dikarya</taxon>
        <taxon>Basidiomycota</taxon>
        <taxon>Agaricomycotina</taxon>
        <taxon>Agaricomycetes</taxon>
        <taxon>Agaricomycetidae</taxon>
        <taxon>Agaricales</taxon>
        <taxon>Agaricineae</taxon>
        <taxon>Agaricaceae</taxon>
        <taxon>Macrolepiota</taxon>
    </lineage>
</organism>
<keyword evidence="9" id="KW-0539">Nucleus</keyword>
<protein>
    <recommendedName>
        <fullName evidence="15">RRN7-type domain-containing protein</fullName>
    </recommendedName>
</protein>
<evidence type="ECO:0000256" key="9">
    <source>
        <dbReference type="ARBA" id="ARBA00023242"/>
    </source>
</evidence>
<evidence type="ECO:0000259" key="12">
    <source>
        <dbReference type="Pfam" id="PF20645"/>
    </source>
</evidence>
<keyword evidence="7" id="KW-0238">DNA-binding</keyword>
<dbReference type="Pfam" id="PF20645">
    <property type="entry name" value="Rrn7_cyclin_C"/>
    <property type="match status" value="1"/>
</dbReference>
<dbReference type="GO" id="GO:0070860">
    <property type="term" value="C:RNA polymerase I core factor complex"/>
    <property type="evidence" value="ECO:0007669"/>
    <property type="project" value="InterPro"/>
</dbReference>
<dbReference type="GO" id="GO:0001164">
    <property type="term" value="F:RNA polymerase I core promoter sequence-specific DNA binding"/>
    <property type="evidence" value="ECO:0007669"/>
    <property type="project" value="InterPro"/>
</dbReference>
<dbReference type="Pfam" id="PF20644">
    <property type="entry name" value="Rrn7_cyclin_N"/>
    <property type="match status" value="1"/>
</dbReference>
<feature type="domain" description="Rrn7/TAF1B C-terminal cyclin" evidence="12">
    <location>
        <begin position="304"/>
        <end position="479"/>
    </location>
</feature>
<evidence type="ECO:0000256" key="6">
    <source>
        <dbReference type="ARBA" id="ARBA00023015"/>
    </source>
</evidence>